<protein>
    <submittedName>
        <fullName evidence="2">Uncharacterized protein</fullName>
    </submittedName>
</protein>
<evidence type="ECO:0000313" key="2">
    <source>
        <dbReference type="EMBL" id="GAF09450.1"/>
    </source>
</evidence>
<sequence>MKLDRYRVIQSRLQTGQYALNKLASGGIIFTLLTILSLRTPWDTTIWAIDQSDDSSIPIQYWVYGYA</sequence>
<comment type="caution">
    <text evidence="2">The sequence shown here is derived from an EMBL/GenBank/DDBJ whole genome shotgun (WGS) entry which is preliminary data.</text>
</comment>
<keyword evidence="1" id="KW-0812">Transmembrane</keyword>
<keyword evidence="1" id="KW-0472">Membrane</keyword>
<dbReference type="Proteomes" id="UP000019364">
    <property type="component" value="Unassembled WGS sequence"/>
</dbReference>
<evidence type="ECO:0000313" key="3">
    <source>
        <dbReference type="Proteomes" id="UP000019364"/>
    </source>
</evidence>
<proteinExistence type="predicted"/>
<dbReference type="RefSeq" id="WP_052020412.1">
    <property type="nucleotide sequence ID" value="NZ_BAVZ01000012.1"/>
</dbReference>
<keyword evidence="1" id="KW-1133">Transmembrane helix</keyword>
<evidence type="ECO:0000256" key="1">
    <source>
        <dbReference type="SAM" id="Phobius"/>
    </source>
</evidence>
<dbReference type="STRING" id="1236976.JCM16418_3591"/>
<dbReference type="AlphaFoldDB" id="W7YET4"/>
<keyword evidence="3" id="KW-1185">Reference proteome</keyword>
<feature type="transmembrane region" description="Helical" evidence="1">
    <location>
        <begin position="20"/>
        <end position="38"/>
    </location>
</feature>
<dbReference type="EMBL" id="BAVZ01000012">
    <property type="protein sequence ID" value="GAF09450.1"/>
    <property type="molecule type" value="Genomic_DNA"/>
</dbReference>
<reference evidence="2 3" key="1">
    <citation type="journal article" date="2014" name="Genome Announc.">
        <title>Draft Genome Sequence of Paenibacillus pini JCM 16418T, Isolated from the Rhizosphere of Pine Tree.</title>
        <authorList>
            <person name="Yuki M."/>
            <person name="Oshima K."/>
            <person name="Suda W."/>
            <person name="Oshida Y."/>
            <person name="Kitamura K."/>
            <person name="Iida Y."/>
            <person name="Hattori M."/>
            <person name="Ohkuma M."/>
        </authorList>
    </citation>
    <scope>NUCLEOTIDE SEQUENCE [LARGE SCALE GENOMIC DNA]</scope>
    <source>
        <strain evidence="2 3">JCM 16418</strain>
    </source>
</reference>
<accession>W7YET4</accession>
<name>W7YET4_9BACL</name>
<organism evidence="2 3">
    <name type="scientific">Paenibacillus pini JCM 16418</name>
    <dbReference type="NCBI Taxonomy" id="1236976"/>
    <lineage>
        <taxon>Bacteria</taxon>
        <taxon>Bacillati</taxon>
        <taxon>Bacillota</taxon>
        <taxon>Bacilli</taxon>
        <taxon>Bacillales</taxon>
        <taxon>Paenibacillaceae</taxon>
        <taxon>Paenibacillus</taxon>
    </lineage>
</organism>
<gene>
    <name evidence="2" type="ORF">JCM16418_3591</name>
</gene>
<dbReference type="OrthoDB" id="2657974at2"/>